<dbReference type="AlphaFoldDB" id="A0A484L0D2"/>
<protein>
    <recommendedName>
        <fullName evidence="6">Pentacotripeptide-repeat region of PRORP domain-containing protein</fullName>
    </recommendedName>
</protein>
<gene>
    <name evidence="4" type="ORF">CCAM_LOCUS10648</name>
</gene>
<dbReference type="EMBL" id="OOIL02000746">
    <property type="protein sequence ID" value="VFQ68872.1"/>
    <property type="molecule type" value="Genomic_DNA"/>
</dbReference>
<dbReference type="PANTHER" id="PTHR45717:SF15">
    <property type="entry name" value="AGL218WP"/>
    <property type="match status" value="1"/>
</dbReference>
<organism evidence="4 5">
    <name type="scientific">Cuscuta campestris</name>
    <dbReference type="NCBI Taxonomy" id="132261"/>
    <lineage>
        <taxon>Eukaryota</taxon>
        <taxon>Viridiplantae</taxon>
        <taxon>Streptophyta</taxon>
        <taxon>Embryophyta</taxon>
        <taxon>Tracheophyta</taxon>
        <taxon>Spermatophyta</taxon>
        <taxon>Magnoliopsida</taxon>
        <taxon>eudicotyledons</taxon>
        <taxon>Gunneridae</taxon>
        <taxon>Pentapetalae</taxon>
        <taxon>asterids</taxon>
        <taxon>lamiids</taxon>
        <taxon>Solanales</taxon>
        <taxon>Convolvulaceae</taxon>
        <taxon>Cuscuteae</taxon>
        <taxon>Cuscuta</taxon>
        <taxon>Cuscuta subgen. Grammica</taxon>
        <taxon>Cuscuta sect. Cleistogrammica</taxon>
    </lineage>
</organism>
<dbReference type="Pfam" id="PF13812">
    <property type="entry name" value="PPR_3"/>
    <property type="match status" value="2"/>
</dbReference>
<evidence type="ECO:0008006" key="6">
    <source>
        <dbReference type="Google" id="ProtNLM"/>
    </source>
</evidence>
<evidence type="ECO:0000313" key="5">
    <source>
        <dbReference type="Proteomes" id="UP000595140"/>
    </source>
</evidence>
<dbReference type="Gene3D" id="1.25.40.10">
    <property type="entry name" value="Tetratricopeptide repeat domain"/>
    <property type="match status" value="2"/>
</dbReference>
<dbReference type="GO" id="GO:0003729">
    <property type="term" value="F:mRNA binding"/>
    <property type="evidence" value="ECO:0007669"/>
    <property type="project" value="UniProtKB-ARBA"/>
</dbReference>
<accession>A0A484L0D2</accession>
<proteinExistence type="inferred from homology"/>
<comment type="similarity">
    <text evidence="1">Belongs to the PPR family. P subfamily.</text>
</comment>
<dbReference type="InterPro" id="IPR002885">
    <property type="entry name" value="PPR_rpt"/>
</dbReference>
<dbReference type="PROSITE" id="PS51375">
    <property type="entry name" value="PPR"/>
    <property type="match status" value="2"/>
</dbReference>
<keyword evidence="2" id="KW-0677">Repeat</keyword>
<keyword evidence="5" id="KW-1185">Reference proteome</keyword>
<dbReference type="InterPro" id="IPR011990">
    <property type="entry name" value="TPR-like_helical_dom_sf"/>
</dbReference>
<evidence type="ECO:0000313" key="4">
    <source>
        <dbReference type="EMBL" id="VFQ68872.1"/>
    </source>
</evidence>
<sequence length="424" mass="48151">MDKWVEQGNELTRTDIHMALRYLRQRKLYAKALKVSEWLESSNHIELTELDYSGQVDLIAKVCGLQVAEARIEKIAEPFRSERVYQALLANCVSTFNMRKSEEVFKKMTDLRLPISCFTCNQLLLLYKQADKKKIANVLLLMEKENVKPNLFTYKILMVVKGQCDDIAGMEEVIEKMKNDGVEPDISTKCLIARIYIRCGLNEKGEAMMKDMESDPVGGKSWAFTNLLLLYAILGKEDEVSRIWKLCEPNPRLEQCAAAIAAWGRLKNIEKAEEMLAKGKDLVMRMRKNGCHIGVSTWNSLVKLYIVAGELKKAEGILAMASKQKGMKPLLTSYIAIIEEYAKKGDVHSCEEIFLKMRNGGFLSIYWLYQTLVKAYVNANLPAYGMKERMKGDGVFPGGVLLTLLHRVNPLHYPSQTTISNVVE</sequence>
<name>A0A484L0D2_9ASTE</name>
<dbReference type="GO" id="GO:0005739">
    <property type="term" value="C:mitochondrion"/>
    <property type="evidence" value="ECO:0007669"/>
    <property type="project" value="TreeGrafter"/>
</dbReference>
<dbReference type="Proteomes" id="UP000595140">
    <property type="component" value="Unassembled WGS sequence"/>
</dbReference>
<feature type="repeat" description="PPR" evidence="3">
    <location>
        <begin position="294"/>
        <end position="329"/>
    </location>
</feature>
<evidence type="ECO:0000256" key="2">
    <source>
        <dbReference type="ARBA" id="ARBA00022737"/>
    </source>
</evidence>
<evidence type="ECO:0000256" key="3">
    <source>
        <dbReference type="PROSITE-ProRule" id="PRU00708"/>
    </source>
</evidence>
<reference evidence="4 5" key="1">
    <citation type="submission" date="2018-04" db="EMBL/GenBank/DDBJ databases">
        <authorList>
            <person name="Vogel A."/>
        </authorList>
    </citation>
    <scope>NUCLEOTIDE SEQUENCE [LARGE SCALE GENOMIC DNA]</scope>
</reference>
<evidence type="ECO:0000256" key="1">
    <source>
        <dbReference type="ARBA" id="ARBA00007626"/>
    </source>
</evidence>
<dbReference type="PANTHER" id="PTHR45717">
    <property type="entry name" value="OS12G0527900 PROTEIN"/>
    <property type="match status" value="1"/>
</dbReference>
<dbReference type="OrthoDB" id="739241at2759"/>
<feature type="repeat" description="PPR" evidence="3">
    <location>
        <begin position="150"/>
        <end position="184"/>
    </location>
</feature>